<protein>
    <submittedName>
        <fullName evidence="1">Uncharacterized protein</fullName>
    </submittedName>
</protein>
<sequence length="136" mass="14471">MATWLSTHGIGAIKDSHSTFSIAADAGSAIVHPTDANDTKGWIHFTIPSPPASSPNLRAVAVNFSSHSATVERVQVYLANSLVFDESNLQMTTHYTSDIASAASTVYKGKGIAVSVYVEFDNLNSKLKFQSVGVQV</sequence>
<keyword evidence="2" id="KW-1185">Reference proteome</keyword>
<gene>
    <name evidence="1" type="ORF">VMCG_09861</name>
</gene>
<name>A0A423VDS7_9PEZI</name>
<organism evidence="1 2">
    <name type="scientific">Cytospora schulzeri</name>
    <dbReference type="NCBI Taxonomy" id="448051"/>
    <lineage>
        <taxon>Eukaryota</taxon>
        <taxon>Fungi</taxon>
        <taxon>Dikarya</taxon>
        <taxon>Ascomycota</taxon>
        <taxon>Pezizomycotina</taxon>
        <taxon>Sordariomycetes</taxon>
        <taxon>Sordariomycetidae</taxon>
        <taxon>Diaporthales</taxon>
        <taxon>Cytosporaceae</taxon>
        <taxon>Cytospora</taxon>
    </lineage>
</organism>
<evidence type="ECO:0000313" key="2">
    <source>
        <dbReference type="Proteomes" id="UP000283895"/>
    </source>
</evidence>
<dbReference type="AlphaFoldDB" id="A0A423VDS7"/>
<dbReference type="EMBL" id="LKEA01000073">
    <property type="protein sequence ID" value="ROV89113.1"/>
    <property type="molecule type" value="Genomic_DNA"/>
</dbReference>
<dbReference type="Proteomes" id="UP000283895">
    <property type="component" value="Unassembled WGS sequence"/>
</dbReference>
<proteinExistence type="predicted"/>
<accession>A0A423VDS7</accession>
<reference evidence="1 2" key="1">
    <citation type="submission" date="2015-09" db="EMBL/GenBank/DDBJ databases">
        <title>Host preference determinants of Valsa canker pathogens revealed by comparative genomics.</title>
        <authorList>
            <person name="Yin Z."/>
            <person name="Huang L."/>
        </authorList>
    </citation>
    <scope>NUCLEOTIDE SEQUENCE [LARGE SCALE GENOMIC DNA]</scope>
    <source>
        <strain evidence="1 2">03-1</strain>
    </source>
</reference>
<evidence type="ECO:0000313" key="1">
    <source>
        <dbReference type="EMBL" id="ROV89113.1"/>
    </source>
</evidence>
<dbReference type="OrthoDB" id="5219619at2759"/>
<comment type="caution">
    <text evidence="1">The sequence shown here is derived from an EMBL/GenBank/DDBJ whole genome shotgun (WGS) entry which is preliminary data.</text>
</comment>